<dbReference type="RefSeq" id="WP_419192093.1">
    <property type="nucleotide sequence ID" value="NZ_CP036287.1"/>
</dbReference>
<evidence type="ECO:0000313" key="4">
    <source>
        <dbReference type="Proteomes" id="UP000316921"/>
    </source>
</evidence>
<evidence type="ECO:0000256" key="1">
    <source>
        <dbReference type="ARBA" id="ARBA00006817"/>
    </source>
</evidence>
<sequence length="169" mass="19361">MTCLRVERVYPHPRELLWRALTERELLGRWLMPNDFEPVVGHRFTFRTEPGPGFDGIVHCEVLELVEGQRLRIRWVGGPIDTEVTFSLSDTEGGTRLVVEQTGFRGLRAWIVARILAIGNRSIYGRRLPALLDSMDTDDATVGDSNDPDCMTREQSLWERLLGLLSNRR</sequence>
<organism evidence="3 4">
    <name type="scientific">Engelhardtia mirabilis</name>
    <dbReference type="NCBI Taxonomy" id="2528011"/>
    <lineage>
        <taxon>Bacteria</taxon>
        <taxon>Pseudomonadati</taxon>
        <taxon>Planctomycetota</taxon>
        <taxon>Planctomycetia</taxon>
        <taxon>Planctomycetia incertae sedis</taxon>
        <taxon>Engelhardtia</taxon>
    </lineage>
</organism>
<protein>
    <recommendedName>
        <fullName evidence="2">Activator of Hsp90 ATPase homologue 1/2-like C-terminal domain-containing protein</fullName>
    </recommendedName>
</protein>
<dbReference type="CDD" id="cd07814">
    <property type="entry name" value="SRPBCC_CalC_Aha1-like"/>
    <property type="match status" value="1"/>
</dbReference>
<dbReference type="InterPro" id="IPR023393">
    <property type="entry name" value="START-like_dom_sf"/>
</dbReference>
<feature type="domain" description="Activator of Hsp90 ATPase homologue 1/2-like C-terminal" evidence="2">
    <location>
        <begin position="12"/>
        <end position="109"/>
    </location>
</feature>
<dbReference type="Pfam" id="PF08327">
    <property type="entry name" value="AHSA1"/>
    <property type="match status" value="1"/>
</dbReference>
<name>A0A518BFF7_9BACT</name>
<proteinExistence type="inferred from homology"/>
<gene>
    <name evidence="3" type="ORF">Pla133_07610</name>
</gene>
<evidence type="ECO:0000259" key="2">
    <source>
        <dbReference type="Pfam" id="PF08327"/>
    </source>
</evidence>
<dbReference type="Gene3D" id="3.30.530.20">
    <property type="match status" value="1"/>
</dbReference>
<comment type="similarity">
    <text evidence="1">Belongs to the AHA1 family.</text>
</comment>
<dbReference type="AlphaFoldDB" id="A0A518BFF7"/>
<dbReference type="InterPro" id="IPR013538">
    <property type="entry name" value="ASHA1/2-like_C"/>
</dbReference>
<reference evidence="3 4" key="1">
    <citation type="submission" date="2019-02" db="EMBL/GenBank/DDBJ databases">
        <title>Deep-cultivation of Planctomycetes and their phenomic and genomic characterization uncovers novel biology.</title>
        <authorList>
            <person name="Wiegand S."/>
            <person name="Jogler M."/>
            <person name="Boedeker C."/>
            <person name="Pinto D."/>
            <person name="Vollmers J."/>
            <person name="Rivas-Marin E."/>
            <person name="Kohn T."/>
            <person name="Peeters S.H."/>
            <person name="Heuer A."/>
            <person name="Rast P."/>
            <person name="Oberbeckmann S."/>
            <person name="Bunk B."/>
            <person name="Jeske O."/>
            <person name="Meyerdierks A."/>
            <person name="Storesund J.E."/>
            <person name="Kallscheuer N."/>
            <person name="Luecker S."/>
            <person name="Lage O.M."/>
            <person name="Pohl T."/>
            <person name="Merkel B.J."/>
            <person name="Hornburger P."/>
            <person name="Mueller R.-W."/>
            <person name="Bruemmer F."/>
            <person name="Labrenz M."/>
            <person name="Spormann A.M."/>
            <person name="Op den Camp H."/>
            <person name="Overmann J."/>
            <person name="Amann R."/>
            <person name="Jetten M.S.M."/>
            <person name="Mascher T."/>
            <person name="Medema M.H."/>
            <person name="Devos D.P."/>
            <person name="Kaster A.-K."/>
            <person name="Ovreas L."/>
            <person name="Rohde M."/>
            <person name="Galperin M.Y."/>
            <person name="Jogler C."/>
        </authorList>
    </citation>
    <scope>NUCLEOTIDE SEQUENCE [LARGE SCALE GENOMIC DNA]</scope>
    <source>
        <strain evidence="3 4">Pla133</strain>
    </source>
</reference>
<accession>A0A518BFF7</accession>
<dbReference type="SUPFAM" id="SSF55961">
    <property type="entry name" value="Bet v1-like"/>
    <property type="match status" value="1"/>
</dbReference>
<dbReference type="Proteomes" id="UP000316921">
    <property type="component" value="Chromosome"/>
</dbReference>
<keyword evidence="4" id="KW-1185">Reference proteome</keyword>
<dbReference type="EMBL" id="CP036287">
    <property type="protein sequence ID" value="QDU65696.1"/>
    <property type="molecule type" value="Genomic_DNA"/>
</dbReference>
<dbReference type="KEGG" id="pbap:Pla133_07610"/>
<evidence type="ECO:0000313" key="3">
    <source>
        <dbReference type="EMBL" id="QDU65696.1"/>
    </source>
</evidence>